<protein>
    <submittedName>
        <fullName evidence="6">ABC-type spermidine/putrescine transport system permease subunit I</fullName>
    </submittedName>
</protein>
<evidence type="ECO:0000256" key="2">
    <source>
        <dbReference type="ARBA" id="ARBA00022692"/>
    </source>
</evidence>
<dbReference type="SUPFAM" id="SSF161098">
    <property type="entry name" value="MetI-like"/>
    <property type="match status" value="1"/>
</dbReference>
<keyword evidence="3 5" id="KW-1133">Transmembrane helix</keyword>
<dbReference type="RefSeq" id="WP_184709300.1">
    <property type="nucleotide sequence ID" value="NZ_JACHBG010000017.1"/>
</dbReference>
<dbReference type="GO" id="GO:0016020">
    <property type="term" value="C:membrane"/>
    <property type="evidence" value="ECO:0007669"/>
    <property type="project" value="UniProtKB-SubCell"/>
</dbReference>
<evidence type="ECO:0000256" key="4">
    <source>
        <dbReference type="ARBA" id="ARBA00023136"/>
    </source>
</evidence>
<accession>A0A7X0IVE0</accession>
<evidence type="ECO:0000313" key="6">
    <source>
        <dbReference type="EMBL" id="MBB6487908.1"/>
    </source>
</evidence>
<sequence length="82" mass="9568">MERLAGKPHRLPLRYPLAYWIAHRSPVRQRRFLVLILTSFWTSSLVKNFAWLVRLGRNGPFSNLLHYLGMPGEGTFCSIEVQ</sequence>
<keyword evidence="4 5" id="KW-0472">Membrane</keyword>
<keyword evidence="2 5" id="KW-0812">Transmembrane</keyword>
<feature type="transmembrane region" description="Helical" evidence="5">
    <location>
        <begin position="32"/>
        <end position="53"/>
    </location>
</feature>
<comment type="caution">
    <text evidence="6">The sequence shown here is derived from an EMBL/GenBank/DDBJ whole genome shotgun (WGS) entry which is preliminary data.</text>
</comment>
<organism evidence="6 7">
    <name type="scientific">Rhizobium lusitanum</name>
    <dbReference type="NCBI Taxonomy" id="293958"/>
    <lineage>
        <taxon>Bacteria</taxon>
        <taxon>Pseudomonadati</taxon>
        <taxon>Pseudomonadota</taxon>
        <taxon>Alphaproteobacteria</taxon>
        <taxon>Hyphomicrobiales</taxon>
        <taxon>Rhizobiaceae</taxon>
        <taxon>Rhizobium/Agrobacterium group</taxon>
        <taxon>Rhizobium</taxon>
    </lineage>
</organism>
<reference evidence="6 7" key="1">
    <citation type="submission" date="2020-08" db="EMBL/GenBank/DDBJ databases">
        <title>Genomic Encyclopedia of Type Strains, Phase IV (KMG-V): Genome sequencing to study the core and pangenomes of soil and plant-associated prokaryotes.</title>
        <authorList>
            <person name="Whitman W."/>
        </authorList>
    </citation>
    <scope>NUCLEOTIDE SEQUENCE [LARGE SCALE GENOMIC DNA]</scope>
    <source>
        <strain evidence="6 7">SEMIA 4060</strain>
    </source>
</reference>
<evidence type="ECO:0000256" key="5">
    <source>
        <dbReference type="SAM" id="Phobius"/>
    </source>
</evidence>
<name>A0A7X0IVE0_9HYPH</name>
<comment type="subcellular location">
    <subcellularLocation>
        <location evidence="1">Membrane</location>
        <topology evidence="1">Multi-pass membrane protein</topology>
    </subcellularLocation>
</comment>
<dbReference type="InterPro" id="IPR035906">
    <property type="entry name" value="MetI-like_sf"/>
</dbReference>
<dbReference type="EMBL" id="JACHBG010000017">
    <property type="protein sequence ID" value="MBB6487908.1"/>
    <property type="molecule type" value="Genomic_DNA"/>
</dbReference>
<proteinExistence type="predicted"/>
<dbReference type="AlphaFoldDB" id="A0A7X0IVE0"/>
<gene>
    <name evidence="6" type="ORF">GGD46_005218</name>
</gene>
<dbReference type="Proteomes" id="UP000565576">
    <property type="component" value="Unassembled WGS sequence"/>
</dbReference>
<evidence type="ECO:0000256" key="3">
    <source>
        <dbReference type="ARBA" id="ARBA00022989"/>
    </source>
</evidence>
<evidence type="ECO:0000313" key="7">
    <source>
        <dbReference type="Proteomes" id="UP000565576"/>
    </source>
</evidence>
<evidence type="ECO:0000256" key="1">
    <source>
        <dbReference type="ARBA" id="ARBA00004141"/>
    </source>
</evidence>